<accession>R0JW16</accession>
<keyword evidence="2" id="KW-1185">Reference proteome</keyword>
<dbReference type="EMBL" id="KB743048">
    <property type="protein sequence ID" value="EOB01751.1"/>
    <property type="molecule type" value="Genomic_DNA"/>
</dbReference>
<sequence length="144" mass="16032">MAFGGPSAGSDLHASLAVTRLVTCYYLHQQDAPCCAREDLVGDTKWLFMEIKQKTEWFQQVIQELVTELEYITALSLQECPLLSCTHRITEIERMCAGSWLQPCTGACCHVIWFTLLVNCAGEEALEEAERSSCTTVPILCAPN</sequence>
<organism evidence="1 2">
    <name type="scientific">Anas platyrhynchos</name>
    <name type="common">Mallard</name>
    <name type="synonym">Anas boschas</name>
    <dbReference type="NCBI Taxonomy" id="8839"/>
    <lineage>
        <taxon>Eukaryota</taxon>
        <taxon>Metazoa</taxon>
        <taxon>Chordata</taxon>
        <taxon>Craniata</taxon>
        <taxon>Vertebrata</taxon>
        <taxon>Euteleostomi</taxon>
        <taxon>Archelosauria</taxon>
        <taxon>Archosauria</taxon>
        <taxon>Dinosauria</taxon>
        <taxon>Saurischia</taxon>
        <taxon>Theropoda</taxon>
        <taxon>Coelurosauria</taxon>
        <taxon>Aves</taxon>
        <taxon>Neognathae</taxon>
        <taxon>Galloanserae</taxon>
        <taxon>Anseriformes</taxon>
        <taxon>Anatidae</taxon>
        <taxon>Anatinae</taxon>
        <taxon>Anas</taxon>
    </lineage>
</organism>
<protein>
    <submittedName>
        <fullName evidence="1">Uncharacterized protein</fullName>
    </submittedName>
</protein>
<proteinExistence type="predicted"/>
<gene>
    <name evidence="1" type="ORF">Anapl_08709</name>
</gene>
<reference evidence="2" key="1">
    <citation type="journal article" date="2013" name="Nat. Genet.">
        <title>The duck genome and transcriptome provide insight into an avian influenza virus reservoir species.</title>
        <authorList>
            <person name="Huang Y."/>
            <person name="Li Y."/>
            <person name="Burt D.W."/>
            <person name="Chen H."/>
            <person name="Zhang Y."/>
            <person name="Qian W."/>
            <person name="Kim H."/>
            <person name="Gan S."/>
            <person name="Zhao Y."/>
            <person name="Li J."/>
            <person name="Yi K."/>
            <person name="Feng H."/>
            <person name="Zhu P."/>
            <person name="Li B."/>
            <person name="Liu Q."/>
            <person name="Fairley S."/>
            <person name="Magor K.E."/>
            <person name="Du Z."/>
            <person name="Hu X."/>
            <person name="Goodman L."/>
            <person name="Tafer H."/>
            <person name="Vignal A."/>
            <person name="Lee T."/>
            <person name="Kim K.W."/>
            <person name="Sheng Z."/>
            <person name="An Y."/>
            <person name="Searle S."/>
            <person name="Herrero J."/>
            <person name="Groenen M.A."/>
            <person name="Crooijmans R.P."/>
            <person name="Faraut T."/>
            <person name="Cai Q."/>
            <person name="Webster R.G."/>
            <person name="Aldridge J.R."/>
            <person name="Warren W.C."/>
            <person name="Bartschat S."/>
            <person name="Kehr S."/>
            <person name="Marz M."/>
            <person name="Stadler P.F."/>
            <person name="Smith J."/>
            <person name="Kraus R.H."/>
            <person name="Zhao Y."/>
            <person name="Ren L."/>
            <person name="Fei J."/>
            <person name="Morisson M."/>
            <person name="Kaiser P."/>
            <person name="Griffin D.K."/>
            <person name="Rao M."/>
            <person name="Pitel F."/>
            <person name="Wang J."/>
            <person name="Li N."/>
        </authorList>
    </citation>
    <scope>NUCLEOTIDE SEQUENCE [LARGE SCALE GENOMIC DNA]</scope>
</reference>
<evidence type="ECO:0000313" key="1">
    <source>
        <dbReference type="EMBL" id="EOB01751.1"/>
    </source>
</evidence>
<name>R0JW16_ANAPL</name>
<evidence type="ECO:0000313" key="2">
    <source>
        <dbReference type="Proteomes" id="UP000296049"/>
    </source>
</evidence>
<dbReference type="Proteomes" id="UP000296049">
    <property type="component" value="Unassembled WGS sequence"/>
</dbReference>
<dbReference type="AlphaFoldDB" id="R0JW16"/>